<gene>
    <name evidence="3" type="ORF">AFUS01_LOCUS22162</name>
</gene>
<dbReference type="Proteomes" id="UP000708208">
    <property type="component" value="Unassembled WGS sequence"/>
</dbReference>
<evidence type="ECO:0000313" key="4">
    <source>
        <dbReference type="Proteomes" id="UP000708208"/>
    </source>
</evidence>
<feature type="chain" id="PRO_5035231477" evidence="2">
    <location>
        <begin position="20"/>
        <end position="522"/>
    </location>
</feature>
<evidence type="ECO:0000313" key="3">
    <source>
        <dbReference type="EMBL" id="CAG7733736.1"/>
    </source>
</evidence>
<keyword evidence="4" id="KW-1185">Reference proteome</keyword>
<accession>A0A8J2KXM3</accession>
<proteinExistence type="predicted"/>
<keyword evidence="1" id="KW-0175">Coiled coil</keyword>
<evidence type="ECO:0000256" key="2">
    <source>
        <dbReference type="SAM" id="SignalP"/>
    </source>
</evidence>
<evidence type="ECO:0000256" key="1">
    <source>
        <dbReference type="SAM" id="Coils"/>
    </source>
</evidence>
<dbReference type="EMBL" id="CAJVCH010254683">
    <property type="protein sequence ID" value="CAG7733736.1"/>
    <property type="molecule type" value="Genomic_DNA"/>
</dbReference>
<keyword evidence="2" id="KW-0732">Signal</keyword>
<protein>
    <submittedName>
        <fullName evidence="3">Uncharacterized protein</fullName>
    </submittedName>
</protein>
<feature type="signal peptide" evidence="2">
    <location>
        <begin position="1"/>
        <end position="19"/>
    </location>
</feature>
<comment type="caution">
    <text evidence="3">The sequence shown here is derived from an EMBL/GenBank/DDBJ whole genome shotgun (WGS) entry which is preliminary data.</text>
</comment>
<feature type="coiled-coil region" evidence="1">
    <location>
        <begin position="76"/>
        <end position="103"/>
    </location>
</feature>
<name>A0A8J2KXM3_9HEXA</name>
<dbReference type="AlphaFoldDB" id="A0A8J2KXM3"/>
<organism evidence="3 4">
    <name type="scientific">Allacma fusca</name>
    <dbReference type="NCBI Taxonomy" id="39272"/>
    <lineage>
        <taxon>Eukaryota</taxon>
        <taxon>Metazoa</taxon>
        <taxon>Ecdysozoa</taxon>
        <taxon>Arthropoda</taxon>
        <taxon>Hexapoda</taxon>
        <taxon>Collembola</taxon>
        <taxon>Symphypleona</taxon>
        <taxon>Sminthuridae</taxon>
        <taxon>Allacma</taxon>
    </lineage>
</organism>
<sequence length="522" mass="54496">MRTSILFALLAVSFTAVLAAPHHQHHQSQVSIHRIKAHHQLKHLALPKFAITPKSPIGDLIELIGLIIGIDVNAVIEQAGLTLQEIEAALNDAAIQLAEVTARVDEELAAEVEALLNSAVAEAIEILQPLLDVLAPLIPDASGKRAIAAIPHGLLDELLKLLLGVTLEELVALVEQTVADLEALAGRTLAAIDEIALRLSQELQAEIDRITAEAEARISAAIAPLLELLKPILPPAGTHAVAPRIDLPGLVKLISEAVAAIDAAVTKADAALLELLEGSHLLDDINAILAAADAAIAETISAALERALSTPLEELPALVSETVEKVQGLVNNAVAAVQLIIADQTPGLISAIQAIGIQLITEIQDALQPLIDLITPPESHKAIAARRATLPELIQLISVAIEDVKAAVSAAATSLETLLSGTHIIEDVLELVVAAEKEALALIEAAVAEALKSTIEELPALLERLIADLQVQVSAAIAEIQALVGREAEELLAGLDAIVAQLAADVAAAIQPIIDALKPESH</sequence>
<reference evidence="3" key="1">
    <citation type="submission" date="2021-06" db="EMBL/GenBank/DDBJ databases">
        <authorList>
            <person name="Hodson N. C."/>
            <person name="Mongue J. A."/>
            <person name="Jaron S. K."/>
        </authorList>
    </citation>
    <scope>NUCLEOTIDE SEQUENCE</scope>
</reference>